<accession>A0A177FMU9</accession>
<feature type="compositionally biased region" description="Low complexity" evidence="1">
    <location>
        <begin position="263"/>
        <end position="282"/>
    </location>
</feature>
<reference evidence="3 4" key="1">
    <citation type="submission" date="2016-03" db="EMBL/GenBank/DDBJ databases">
        <title>Draft genome sequence of the Fonsecaea monophora CBS 269.37.</title>
        <authorList>
            <person name="Bombassaro A."/>
            <person name="Vinicius W.A."/>
            <person name="De Hoog S."/>
            <person name="Sun J."/>
            <person name="Souza E.M."/>
            <person name="Raittz R.T."/>
            <person name="Costa F."/>
            <person name="Leao A.C."/>
            <person name="Tadra-Sfeir M.Z."/>
            <person name="Baura V."/>
            <person name="Balsanelli E."/>
            <person name="Pedrosa F.O."/>
            <person name="Moreno L.F."/>
            <person name="Steffens M.B."/>
            <person name="Xi L."/>
            <person name="Bocca A.L."/>
            <person name="Felipe M.S."/>
            <person name="Teixeira M."/>
            <person name="Telles Filho F.Q."/>
            <person name="Azevedo C.M."/>
            <person name="Gomes R."/>
            <person name="Vicente V.A."/>
        </authorList>
    </citation>
    <scope>NUCLEOTIDE SEQUENCE [LARGE SCALE GENOMIC DNA]</scope>
    <source>
        <strain evidence="3 4">CBS 269.37</strain>
    </source>
</reference>
<feature type="compositionally biased region" description="Low complexity" evidence="1">
    <location>
        <begin position="113"/>
        <end position="133"/>
    </location>
</feature>
<dbReference type="Gene3D" id="3.30.429.10">
    <property type="entry name" value="Macrophage Migration Inhibitory Factor"/>
    <property type="match status" value="1"/>
</dbReference>
<dbReference type="Proteomes" id="UP000077002">
    <property type="component" value="Unassembled WGS sequence"/>
</dbReference>
<keyword evidence="4" id="KW-1185">Reference proteome</keyword>
<dbReference type="RefSeq" id="XP_022517547.1">
    <property type="nucleotide sequence ID" value="XM_022650221.1"/>
</dbReference>
<evidence type="ECO:0000313" key="4">
    <source>
        <dbReference type="Proteomes" id="UP000077002"/>
    </source>
</evidence>
<comment type="caution">
    <text evidence="3">The sequence shown here is derived from an EMBL/GenBank/DDBJ whole genome shotgun (WGS) entry which is preliminary data.</text>
</comment>
<dbReference type="EMBL" id="LVKK01000001">
    <property type="protein sequence ID" value="OAG45595.1"/>
    <property type="molecule type" value="Genomic_DNA"/>
</dbReference>
<feature type="compositionally biased region" description="Polar residues" evidence="1">
    <location>
        <begin position="98"/>
        <end position="112"/>
    </location>
</feature>
<organism evidence="3 4">
    <name type="scientific">Fonsecaea monophora</name>
    <dbReference type="NCBI Taxonomy" id="254056"/>
    <lineage>
        <taxon>Eukaryota</taxon>
        <taxon>Fungi</taxon>
        <taxon>Dikarya</taxon>
        <taxon>Ascomycota</taxon>
        <taxon>Pezizomycotina</taxon>
        <taxon>Eurotiomycetes</taxon>
        <taxon>Chaetothyriomycetidae</taxon>
        <taxon>Chaetothyriales</taxon>
        <taxon>Herpotrichiellaceae</taxon>
        <taxon>Fonsecaea</taxon>
    </lineage>
</organism>
<dbReference type="OrthoDB" id="9981319at2759"/>
<protein>
    <recommendedName>
        <fullName evidence="5">Tautomerase cis-CaaD-like domain-containing protein</fullName>
    </recommendedName>
</protein>
<sequence length="426" mass="46092">MSPFLPREPHLDDPLSNAMTHICEPDHSPISCSPTNLPSSTSSHRVIVTALHPDNSARFTRTVMEMIDTTVPTQSNTADDVSAEIARSQWAEWRSEDSQVSDPSTTVSEVDLSTSTSSTAVESASRTPLSPSSTLPLLSTSLSMTTVLTSSPLSSPSFTVTYSGSPTSSDSTASSAVNNLVSPPSSAYTTGIYIALGIFLFFGILCALVTSPAIANAIQHTYPLTRDQKHRFAQAVTRLHSTTFLTPSLFVNVSFHRLSAKSTSNSKSKSKPLSSESSASDANGDGEDEDDEENTYFLAGEPVVHNHAGPNRILAMVRTSASRTKAVFDDLAEKIEAEWYAVVGSDATGSGNKATATAKKMHFIVFYPMIAARENGVTIPDAGSESTWLRSNMPFFKTQAHEHDDDNFRKMLDEIERRDDLKKLIE</sequence>
<proteinExistence type="predicted"/>
<feature type="transmembrane region" description="Helical" evidence="2">
    <location>
        <begin position="192"/>
        <end position="218"/>
    </location>
</feature>
<dbReference type="GeneID" id="34595413"/>
<gene>
    <name evidence="3" type="ORF">AYO21_00231</name>
</gene>
<evidence type="ECO:0000256" key="2">
    <source>
        <dbReference type="SAM" id="Phobius"/>
    </source>
</evidence>
<evidence type="ECO:0008006" key="5">
    <source>
        <dbReference type="Google" id="ProtNLM"/>
    </source>
</evidence>
<keyword evidence="2" id="KW-1133">Transmembrane helix</keyword>
<evidence type="ECO:0000256" key="1">
    <source>
        <dbReference type="SAM" id="MobiDB-lite"/>
    </source>
</evidence>
<feature type="region of interest" description="Disordered" evidence="1">
    <location>
        <begin position="92"/>
        <end position="133"/>
    </location>
</feature>
<keyword evidence="2" id="KW-0472">Membrane</keyword>
<evidence type="ECO:0000313" key="3">
    <source>
        <dbReference type="EMBL" id="OAG45595.1"/>
    </source>
</evidence>
<feature type="region of interest" description="Disordered" evidence="1">
    <location>
        <begin position="263"/>
        <end position="292"/>
    </location>
</feature>
<dbReference type="InterPro" id="IPR014347">
    <property type="entry name" value="Tautomerase/MIF_sf"/>
</dbReference>
<name>A0A177FMU9_9EURO</name>
<dbReference type="AlphaFoldDB" id="A0A177FMU9"/>
<keyword evidence="2" id="KW-0812">Transmembrane</keyword>